<dbReference type="GeneID" id="78506051"/>
<dbReference type="GO" id="GO:0016829">
    <property type="term" value="F:lyase activity"/>
    <property type="evidence" value="ECO:0007669"/>
    <property type="project" value="UniProtKB-KW"/>
</dbReference>
<evidence type="ECO:0000259" key="2">
    <source>
        <dbReference type="PROSITE" id="PS51379"/>
    </source>
</evidence>
<dbReference type="Gene3D" id="3.30.70.20">
    <property type="match status" value="1"/>
</dbReference>
<organism evidence="3 4">
    <name type="scientific">Megamonas hypermegale</name>
    <dbReference type="NCBI Taxonomy" id="158847"/>
    <lineage>
        <taxon>Bacteria</taxon>
        <taxon>Bacillati</taxon>
        <taxon>Bacillota</taxon>
        <taxon>Negativicutes</taxon>
        <taxon>Selenomonadales</taxon>
        <taxon>Selenomonadaceae</taxon>
        <taxon>Megamonas</taxon>
    </lineage>
</organism>
<sequence length="412" mass="47297">MENKVVLFDKKENFCACGACYNICPKNAIEMVVDEYGFKYPKIDYTKCISCGACKRVCAFQNVIEKNEPLQVVAAARKDENKIMKSASGGIFAVFAEYFLSIGGIVYGAALVKENNTLVPKHIGIDSLKDLSKLLGSKYVQSDIGNVYKEIRTLLNNKKQILFSGTPCQVAGLKAFLGKKYENLFTIDIICHGVPNAEFFKGYLEILEKKFNGKVLDFKFRDKTSGWGLNSKVDLLINNKRKTEYLLVGESTYYHMFLDSQNYRQNCYKCKYTNRHRTGDITIGDYWGIEKEHPELLKINGGLLDTKKGISAIIINTEKGKLGVERLGQEIVYFDTTYEKVAIVNTQLREPSKYGKYRDKIMEEYKIGGFNKVDEYYYKKVLRKIAIKKKIKKFVPKFLWKKIKIIYKLIKK</sequence>
<keyword evidence="1" id="KW-0812">Transmembrane</keyword>
<keyword evidence="1" id="KW-0472">Membrane</keyword>
<dbReference type="Pfam" id="PF04432">
    <property type="entry name" value="FrhB_FdhB_C"/>
    <property type="match status" value="1"/>
</dbReference>
<dbReference type="eggNOG" id="COG1035">
    <property type="taxonomic scope" value="Bacteria"/>
</dbReference>
<dbReference type="InterPro" id="IPR007525">
    <property type="entry name" value="FrhB_FdhB_C"/>
</dbReference>
<protein>
    <submittedName>
        <fullName evidence="3">Formate hydrogenlyase complex iron-sulfur subunit</fullName>
    </submittedName>
</protein>
<dbReference type="PANTHER" id="PTHR43193:SF2">
    <property type="entry name" value="POLYFERREDOXIN PROTEIN FWDF"/>
    <property type="match status" value="1"/>
</dbReference>
<dbReference type="eggNOG" id="COG1143">
    <property type="taxonomic scope" value="Bacteria"/>
</dbReference>
<keyword evidence="4" id="KW-1185">Reference proteome</keyword>
<dbReference type="AlphaFoldDB" id="A0A239T8Q1"/>
<dbReference type="RefSeq" id="WP_036254377.1">
    <property type="nucleotide sequence ID" value="NZ_LT906446.1"/>
</dbReference>
<dbReference type="Pfam" id="PF12838">
    <property type="entry name" value="Fer4_7"/>
    <property type="match status" value="1"/>
</dbReference>
<keyword evidence="1" id="KW-1133">Transmembrane helix</keyword>
<accession>A0A239T8Q1</accession>
<dbReference type="EMBL" id="LT906446">
    <property type="protein sequence ID" value="SNU93448.1"/>
    <property type="molecule type" value="Genomic_DNA"/>
</dbReference>
<feature type="domain" description="4Fe-4S ferredoxin-type" evidence="2">
    <location>
        <begin position="4"/>
        <end position="34"/>
    </location>
</feature>
<evidence type="ECO:0000256" key="1">
    <source>
        <dbReference type="SAM" id="Phobius"/>
    </source>
</evidence>
<keyword evidence="3" id="KW-0456">Lyase</keyword>
<dbReference type="InterPro" id="IPR017896">
    <property type="entry name" value="4Fe4S_Fe-S-bd"/>
</dbReference>
<feature type="domain" description="4Fe-4S ferredoxin-type" evidence="2">
    <location>
        <begin position="39"/>
        <end position="69"/>
    </location>
</feature>
<dbReference type="InterPro" id="IPR052977">
    <property type="entry name" value="Polyferredoxin-like_ET"/>
</dbReference>
<feature type="transmembrane region" description="Helical" evidence="1">
    <location>
        <begin position="87"/>
        <end position="110"/>
    </location>
</feature>
<dbReference type="PANTHER" id="PTHR43193">
    <property type="match status" value="1"/>
</dbReference>
<reference evidence="3 4" key="1">
    <citation type="submission" date="2017-06" db="EMBL/GenBank/DDBJ databases">
        <authorList>
            <consortium name="Pathogen Informatics"/>
        </authorList>
    </citation>
    <scope>NUCLEOTIDE SEQUENCE [LARGE SCALE GENOMIC DNA]</scope>
    <source>
        <strain evidence="3 4">NCTC10570</strain>
    </source>
</reference>
<dbReference type="Proteomes" id="UP000215383">
    <property type="component" value="Chromosome 1"/>
</dbReference>
<dbReference type="SUPFAM" id="SSF54862">
    <property type="entry name" value="4Fe-4S ferredoxins"/>
    <property type="match status" value="1"/>
</dbReference>
<evidence type="ECO:0000313" key="3">
    <source>
        <dbReference type="EMBL" id="SNU93448.1"/>
    </source>
</evidence>
<name>A0A239T8Q1_9FIRM</name>
<dbReference type="PROSITE" id="PS51379">
    <property type="entry name" value="4FE4S_FER_2"/>
    <property type="match status" value="2"/>
</dbReference>
<gene>
    <name evidence="3" type="ORF">SAMEA4364220_00003</name>
</gene>
<evidence type="ECO:0000313" key="4">
    <source>
        <dbReference type="Proteomes" id="UP000215383"/>
    </source>
</evidence>
<proteinExistence type="predicted"/>